<keyword evidence="1" id="KW-0614">Plasmid</keyword>
<accession>A0A076F4S1</accession>
<sequence length="109" mass="12508">MRTFQTLPVAVLRLNSRLMRIPVRLVGDVGMLQLDPEASTRLGYERFLIECDQAAACLLNDEAAAHCAIMLTARMARVRVAIAREHHLIQRRGVAIVDEQWGRFVRRRR</sequence>
<dbReference type="EMBL" id="CP008948">
    <property type="protein sequence ID" value="AII10749.1"/>
    <property type="molecule type" value="Genomic_DNA"/>
</dbReference>
<evidence type="ECO:0000313" key="1">
    <source>
        <dbReference type="EMBL" id="AII10749.1"/>
    </source>
</evidence>
<dbReference type="AlphaFoldDB" id="A0A076F4S1"/>
<organism evidence="1 2">
    <name type="scientific">Rhodococcus opacus</name>
    <name type="common">Nocardia opaca</name>
    <dbReference type="NCBI Taxonomy" id="37919"/>
    <lineage>
        <taxon>Bacteria</taxon>
        <taxon>Bacillati</taxon>
        <taxon>Actinomycetota</taxon>
        <taxon>Actinomycetes</taxon>
        <taxon>Mycobacteriales</taxon>
        <taxon>Nocardiaceae</taxon>
        <taxon>Rhodococcus</taxon>
    </lineage>
</organism>
<gene>
    <name evidence="1" type="ORF">EP51_41860</name>
</gene>
<name>A0A076F4S1_RHOOP</name>
<protein>
    <submittedName>
        <fullName evidence="1">Uncharacterized protein</fullName>
    </submittedName>
</protein>
<dbReference type="Proteomes" id="UP000028488">
    <property type="component" value="Plasmid pPDG1"/>
</dbReference>
<proteinExistence type="predicted"/>
<geneLocation type="plasmid" evidence="1 2">
    <name>pPDG1</name>
</geneLocation>
<evidence type="ECO:0000313" key="2">
    <source>
        <dbReference type="Proteomes" id="UP000028488"/>
    </source>
</evidence>
<reference evidence="1 2" key="1">
    <citation type="submission" date="2014-07" db="EMBL/GenBank/DDBJ databases">
        <title>Genome Sequence of Rhodococcus opacus Strain R7, a Biodegrader of Mono- and Polycyclic Aromatic Hydrocarbons.</title>
        <authorList>
            <person name="Di Gennaro P."/>
            <person name="Zampolli J."/>
            <person name="Presti I."/>
            <person name="Cappelletti M."/>
            <person name="D'Ursi P."/>
            <person name="Orro A."/>
            <person name="Mezzelani A."/>
            <person name="Milanesi L."/>
        </authorList>
    </citation>
    <scope>NUCLEOTIDE SEQUENCE [LARGE SCALE GENOMIC DNA]</scope>
    <source>
        <strain evidence="1 2">R7</strain>
        <plasmid evidence="1">pPDG1</plasmid>
    </source>
</reference>